<comment type="pathway">
    <text evidence="4">Carbohydrate metabolism; hexose metabolism.</text>
</comment>
<dbReference type="InterPro" id="IPR022673">
    <property type="entry name" value="Hexokinase_C"/>
</dbReference>
<evidence type="ECO:0000256" key="7">
    <source>
        <dbReference type="ARBA" id="ARBA00022490"/>
    </source>
</evidence>
<keyword evidence="7" id="KW-0963">Cytoplasm</keyword>
<evidence type="ECO:0000256" key="8">
    <source>
        <dbReference type="ARBA" id="ARBA00022679"/>
    </source>
</evidence>
<evidence type="ECO:0000256" key="2">
    <source>
        <dbReference type="ARBA" id="ARBA00004496"/>
    </source>
</evidence>
<comment type="subcellular location">
    <subcellularLocation>
        <location evidence="2">Cytoplasm</location>
    </subcellularLocation>
    <subcellularLocation>
        <location evidence="1">Mitochondrion membrane</location>
        <topology evidence="1">Peripheral membrane protein</topology>
    </subcellularLocation>
</comment>
<keyword evidence="21" id="KW-1185">Reference proteome</keyword>
<keyword evidence="13" id="KW-0496">Mitochondrion</keyword>
<dbReference type="Pfam" id="PF00349">
    <property type="entry name" value="Hexokinase_1"/>
    <property type="match status" value="3"/>
</dbReference>
<dbReference type="PROSITE" id="PS00378">
    <property type="entry name" value="HEXOKINASE_1"/>
    <property type="match status" value="2"/>
</dbReference>
<dbReference type="GO" id="GO:0005829">
    <property type="term" value="C:cytosol"/>
    <property type="evidence" value="ECO:0007669"/>
    <property type="project" value="TreeGrafter"/>
</dbReference>
<dbReference type="PANTHER" id="PTHR19443">
    <property type="entry name" value="HEXOKINASE"/>
    <property type="match status" value="1"/>
</dbReference>
<evidence type="ECO:0000256" key="11">
    <source>
        <dbReference type="ARBA" id="ARBA00022777"/>
    </source>
</evidence>
<comment type="catalytic activity">
    <reaction evidence="17">
        <text>D-glucose + ATP = D-glucose 6-phosphate + ADP + H(+)</text>
        <dbReference type="Rhea" id="RHEA:17825"/>
        <dbReference type="ChEBI" id="CHEBI:4167"/>
        <dbReference type="ChEBI" id="CHEBI:15378"/>
        <dbReference type="ChEBI" id="CHEBI:30616"/>
        <dbReference type="ChEBI" id="CHEBI:61548"/>
        <dbReference type="ChEBI" id="CHEBI:456216"/>
        <dbReference type="EC" id="2.7.1.1"/>
    </reaction>
    <physiologicalReaction direction="left-to-right" evidence="17">
        <dbReference type="Rhea" id="RHEA:17826"/>
    </physiologicalReaction>
</comment>
<keyword evidence="11" id="KW-0418">Kinase</keyword>
<name>A0A671QKJ2_9TELE</name>
<evidence type="ECO:0000256" key="3">
    <source>
        <dbReference type="ARBA" id="ARBA00004888"/>
    </source>
</evidence>
<evidence type="ECO:0000256" key="17">
    <source>
        <dbReference type="ARBA" id="ARBA00048160"/>
    </source>
</evidence>
<comment type="catalytic activity">
    <reaction evidence="16">
        <text>a D-hexose + ATP = a D-hexose 6-phosphate + ADP + H(+)</text>
        <dbReference type="Rhea" id="RHEA:22740"/>
        <dbReference type="ChEBI" id="CHEBI:4194"/>
        <dbReference type="ChEBI" id="CHEBI:15378"/>
        <dbReference type="ChEBI" id="CHEBI:30616"/>
        <dbReference type="ChEBI" id="CHEBI:229467"/>
        <dbReference type="ChEBI" id="CHEBI:456216"/>
        <dbReference type="EC" id="2.7.1.1"/>
    </reaction>
    <physiologicalReaction direction="left-to-right" evidence="16">
        <dbReference type="Rhea" id="RHEA:22741"/>
    </physiologicalReaction>
</comment>
<evidence type="ECO:0000256" key="1">
    <source>
        <dbReference type="ARBA" id="ARBA00004318"/>
    </source>
</evidence>
<evidence type="ECO:0000256" key="4">
    <source>
        <dbReference type="ARBA" id="ARBA00005028"/>
    </source>
</evidence>
<organism evidence="20 21">
    <name type="scientific">Sinocyclocheilus anshuiensis</name>
    <dbReference type="NCBI Taxonomy" id="1608454"/>
    <lineage>
        <taxon>Eukaryota</taxon>
        <taxon>Metazoa</taxon>
        <taxon>Chordata</taxon>
        <taxon>Craniata</taxon>
        <taxon>Vertebrata</taxon>
        <taxon>Euteleostomi</taxon>
        <taxon>Actinopterygii</taxon>
        <taxon>Neopterygii</taxon>
        <taxon>Teleostei</taxon>
        <taxon>Ostariophysi</taxon>
        <taxon>Cypriniformes</taxon>
        <taxon>Cyprinidae</taxon>
        <taxon>Cyprininae</taxon>
        <taxon>Sinocyclocheilus</taxon>
    </lineage>
</organism>
<evidence type="ECO:0000256" key="9">
    <source>
        <dbReference type="ARBA" id="ARBA00022737"/>
    </source>
</evidence>
<dbReference type="PROSITE" id="PS51748">
    <property type="entry name" value="HEXOKINASE_2"/>
    <property type="match status" value="2"/>
</dbReference>
<evidence type="ECO:0000259" key="19">
    <source>
        <dbReference type="Pfam" id="PF03727"/>
    </source>
</evidence>
<dbReference type="PANTHER" id="PTHR19443:SF28">
    <property type="entry name" value="HEXOKINASE HKDC1"/>
    <property type="match status" value="1"/>
</dbReference>
<evidence type="ECO:0000256" key="13">
    <source>
        <dbReference type="ARBA" id="ARBA00023128"/>
    </source>
</evidence>
<gene>
    <name evidence="20" type="primary">hk1</name>
</gene>
<comment type="pathway">
    <text evidence="3">Carbohydrate degradation; glycolysis; D-glyceraldehyde 3-phosphate and glycerone phosphate from D-glucose: step 1/4.</text>
</comment>
<feature type="domain" description="Hexokinase C-terminal" evidence="19">
    <location>
        <begin position="639"/>
        <end position="871"/>
    </location>
</feature>
<evidence type="ECO:0000256" key="12">
    <source>
        <dbReference type="ARBA" id="ARBA00022840"/>
    </source>
</evidence>
<keyword evidence="10" id="KW-0547">Nucleotide-binding</keyword>
<evidence type="ECO:0000256" key="14">
    <source>
        <dbReference type="ARBA" id="ARBA00023136"/>
    </source>
</evidence>
<evidence type="ECO:0000313" key="20">
    <source>
        <dbReference type="Ensembl" id="ENSSANP00000071315.1"/>
    </source>
</evidence>
<evidence type="ECO:0000256" key="6">
    <source>
        <dbReference type="ARBA" id="ARBA00012324"/>
    </source>
</evidence>
<dbReference type="Gene3D" id="3.40.367.20">
    <property type="match status" value="3"/>
</dbReference>
<dbReference type="Ensembl" id="ENSSANT00000075824.1">
    <property type="protein sequence ID" value="ENSSANP00000071315.1"/>
    <property type="gene ID" value="ENSSANG00000035035.1"/>
</dbReference>
<dbReference type="FunFam" id="3.30.420.40:FF:000015">
    <property type="entry name" value="Hexokinase 1"/>
    <property type="match status" value="1"/>
</dbReference>
<evidence type="ECO:0000256" key="16">
    <source>
        <dbReference type="ARBA" id="ARBA00044613"/>
    </source>
</evidence>
<dbReference type="GO" id="GO:0005536">
    <property type="term" value="F:D-glucose binding"/>
    <property type="evidence" value="ECO:0007669"/>
    <property type="project" value="InterPro"/>
</dbReference>
<accession>A0A671QKJ2</accession>
<comment type="similarity">
    <text evidence="5">Belongs to the hexokinase family.</text>
</comment>
<dbReference type="PRINTS" id="PR00475">
    <property type="entry name" value="HEXOKINASE"/>
</dbReference>
<dbReference type="InterPro" id="IPR022672">
    <property type="entry name" value="Hexokinase_N"/>
</dbReference>
<feature type="domain" description="Hexokinase C-terminal" evidence="19">
    <location>
        <begin position="219"/>
        <end position="437"/>
    </location>
</feature>
<keyword evidence="12" id="KW-0067">ATP-binding</keyword>
<feature type="domain" description="Hexokinase N-terminal" evidence="18">
    <location>
        <begin position="883"/>
        <end position="936"/>
    </location>
</feature>
<evidence type="ECO:0000256" key="15">
    <source>
        <dbReference type="ARBA" id="ARBA00023152"/>
    </source>
</evidence>
<keyword evidence="15" id="KW-0324">Glycolysis</keyword>
<protein>
    <recommendedName>
        <fullName evidence="6">hexokinase</fullName>
        <ecNumber evidence="6">2.7.1.1</ecNumber>
    </recommendedName>
</protein>
<dbReference type="GO" id="GO:0031966">
    <property type="term" value="C:mitochondrial membrane"/>
    <property type="evidence" value="ECO:0007669"/>
    <property type="project" value="UniProtKB-SubCell"/>
</dbReference>
<dbReference type="InterPro" id="IPR001312">
    <property type="entry name" value="Hexokinase"/>
</dbReference>
<dbReference type="GO" id="GO:0008865">
    <property type="term" value="F:fructokinase activity"/>
    <property type="evidence" value="ECO:0007669"/>
    <property type="project" value="TreeGrafter"/>
</dbReference>
<evidence type="ECO:0000256" key="10">
    <source>
        <dbReference type="ARBA" id="ARBA00022741"/>
    </source>
</evidence>
<sequence>KEILEDLGLNPSEDDSSQRKEIDDTLATFALSPTQLQEVKAKMRVELERGLKKDSHPTASVKMLPTYVYRTPDGTERGKYLALDLGGTNFRVLVVKIRTGMSEMLSYFHICLNKILLFQLFDHIVQCISDFLDYMGMKNTRLPLGFTFSFPCNQTGIDKGDLVSWTKGFKATDCEGYDVVDMLREAIKRRNEFDLDIVAIVNDTVGTMMTCAYEDPKCQIGLIAGTGSNVCYMEEMNNIEFVEGDEGQMCVNTEWGGFGENDNTEDIRTRYDREVDGGSLNPGKQRFEKMTSGMYLGEIVRQILIDLTKRGLLFRGHITERLKTKGIFETKSILQSLGLDSTCDDSIIVKEVCGAVSRRAAQLCGAGMAAVVDKIRENRGLDHLEITVGVDGTLYKLHPHFSTILKDTVRELAPNCKVDFILSEDGSGKGAALITAVIDKYLYAMRFSDETLRDIMARFRREMENGLGRDINPTATVKMLPTFVRSIPDGSEKGDFIALDLGGSNFRILRVKVSHEKKQTVQMESQIYETPEDIIHGSGSRLFDHVAECLGDFMEKQKIKDKKLPMGFTFSFPCAHSKLDEAVLLTWTKRFKASGVEGMDVVKLLNKAIKKRGVNIMAVVNDTVGTMMTCGFDDQRCEVGIIIGTGTNACYMEELRHIDMVEGDEGRMCINTEWGAFGDDGTLEDIRTEFDREIDRGSLNPGKQLFEKMVSGMYMGELVRLILVKMAKEGLLFEGRITPELLTKGKFDTKHVSAIEKSKEGLTKANEILTRLGVEPSEDDCIAVQHVCAIVSFRSANLIAATLGAILTRLKDNKNSPRLRTTVGIDGSLYKMHPQYARRLHKTVRRLVPESDVRFLLSESGSGKGAAMVTAWASRLADQTRQIAETLAQFRLTKEQLLEVKKRMRTEIQNGLSKNTQSTATVKMLPTYVRSTPDGTG</sequence>
<dbReference type="EC" id="2.7.1.1" evidence="6"/>
<dbReference type="InterPro" id="IPR019807">
    <property type="entry name" value="Hexokinase_BS"/>
</dbReference>
<feature type="domain" description="Hexokinase N-terminal" evidence="18">
    <location>
        <begin position="438"/>
        <end position="631"/>
    </location>
</feature>
<keyword evidence="9" id="KW-0677">Repeat</keyword>
<dbReference type="SUPFAM" id="SSF53067">
    <property type="entry name" value="Actin-like ATPase domain"/>
    <property type="match status" value="5"/>
</dbReference>
<dbReference type="GO" id="GO:0001678">
    <property type="term" value="P:intracellular glucose homeostasis"/>
    <property type="evidence" value="ECO:0007669"/>
    <property type="project" value="InterPro"/>
</dbReference>
<dbReference type="UniPathway" id="UPA00109">
    <property type="reaction ID" value="UER00180"/>
</dbReference>
<dbReference type="Proteomes" id="UP000472260">
    <property type="component" value="Unassembled WGS sequence"/>
</dbReference>
<dbReference type="FunFam" id="3.40.367.20:FF:000001">
    <property type="entry name" value="Hexokinase 1"/>
    <property type="match status" value="1"/>
</dbReference>
<proteinExistence type="inferred from homology"/>
<evidence type="ECO:0000313" key="21">
    <source>
        <dbReference type="Proteomes" id="UP000472260"/>
    </source>
</evidence>
<keyword evidence="14" id="KW-0472">Membrane</keyword>
<dbReference type="GO" id="GO:0006096">
    <property type="term" value="P:glycolytic process"/>
    <property type="evidence" value="ECO:0007669"/>
    <property type="project" value="UniProtKB-UniPathway"/>
</dbReference>
<evidence type="ECO:0000259" key="18">
    <source>
        <dbReference type="Pfam" id="PF00349"/>
    </source>
</evidence>
<evidence type="ECO:0000256" key="5">
    <source>
        <dbReference type="ARBA" id="ARBA00009225"/>
    </source>
</evidence>
<dbReference type="GO" id="GO:0005524">
    <property type="term" value="F:ATP binding"/>
    <property type="evidence" value="ECO:0007669"/>
    <property type="project" value="UniProtKB-KW"/>
</dbReference>
<reference evidence="20" key="1">
    <citation type="submission" date="2025-08" db="UniProtKB">
        <authorList>
            <consortium name="Ensembl"/>
        </authorList>
    </citation>
    <scope>IDENTIFICATION</scope>
</reference>
<keyword evidence="8" id="KW-0808">Transferase</keyword>
<reference evidence="20" key="2">
    <citation type="submission" date="2025-09" db="UniProtKB">
        <authorList>
            <consortium name="Ensembl"/>
        </authorList>
    </citation>
    <scope>IDENTIFICATION</scope>
</reference>
<dbReference type="FunFam" id="3.30.420.40:FF:000095">
    <property type="entry name" value="Phosphotransferase"/>
    <property type="match status" value="1"/>
</dbReference>
<dbReference type="Gene3D" id="3.30.420.40">
    <property type="match status" value="3"/>
</dbReference>
<dbReference type="Pfam" id="PF03727">
    <property type="entry name" value="Hexokinase_2"/>
    <property type="match status" value="2"/>
</dbReference>
<dbReference type="UniPathway" id="UPA00242"/>
<dbReference type="InterPro" id="IPR043129">
    <property type="entry name" value="ATPase_NBD"/>
</dbReference>
<dbReference type="AlphaFoldDB" id="A0A671QKJ2"/>
<dbReference type="GO" id="GO:0006006">
    <property type="term" value="P:glucose metabolic process"/>
    <property type="evidence" value="ECO:0007669"/>
    <property type="project" value="TreeGrafter"/>
</dbReference>
<dbReference type="FunFam" id="3.40.367.20:FF:000020">
    <property type="entry name" value="Hexokinase-1"/>
    <property type="match status" value="1"/>
</dbReference>
<feature type="domain" description="Hexokinase N-terminal" evidence="18">
    <location>
        <begin position="22"/>
        <end position="213"/>
    </location>
</feature>
<dbReference type="GO" id="GO:0004340">
    <property type="term" value="F:glucokinase activity"/>
    <property type="evidence" value="ECO:0007669"/>
    <property type="project" value="TreeGrafter"/>
</dbReference>